<protein>
    <submittedName>
        <fullName evidence="3">Carbamoyl-phosphate synthase large subunit</fullName>
    </submittedName>
</protein>
<keyword evidence="1" id="KW-0547">Nucleotide-binding</keyword>
<gene>
    <name evidence="3" type="ORF">BECKFW1821B_GA0114236_11403</name>
</gene>
<dbReference type="SUPFAM" id="SSF56059">
    <property type="entry name" value="Glutathione synthetase ATP-binding domain-like"/>
    <property type="match status" value="1"/>
</dbReference>
<feature type="domain" description="ATP-grasp" evidence="2">
    <location>
        <begin position="129"/>
        <end position="311"/>
    </location>
</feature>
<organism evidence="3">
    <name type="scientific">Candidatus Kentrum sp. FW</name>
    <dbReference type="NCBI Taxonomy" id="2126338"/>
    <lineage>
        <taxon>Bacteria</taxon>
        <taxon>Pseudomonadati</taxon>
        <taxon>Pseudomonadota</taxon>
        <taxon>Gammaproteobacteria</taxon>
        <taxon>Candidatus Kentrum</taxon>
    </lineage>
</organism>
<accession>A0A450TKJ4</accession>
<proteinExistence type="predicted"/>
<dbReference type="Gene3D" id="3.40.50.20">
    <property type="match status" value="1"/>
</dbReference>
<dbReference type="Gene3D" id="3.30.470.20">
    <property type="entry name" value="ATP-grasp fold, B domain"/>
    <property type="match status" value="1"/>
</dbReference>
<dbReference type="Gene3D" id="3.30.1490.20">
    <property type="entry name" value="ATP-grasp fold, A domain"/>
    <property type="match status" value="1"/>
</dbReference>
<evidence type="ECO:0000259" key="2">
    <source>
        <dbReference type="PROSITE" id="PS50975"/>
    </source>
</evidence>
<dbReference type="InterPro" id="IPR013815">
    <property type="entry name" value="ATP_grasp_subdomain_1"/>
</dbReference>
<reference evidence="3" key="1">
    <citation type="submission" date="2019-02" db="EMBL/GenBank/DDBJ databases">
        <authorList>
            <person name="Gruber-Vodicka R. H."/>
            <person name="Seah K. B. B."/>
        </authorList>
    </citation>
    <scope>NUCLEOTIDE SEQUENCE</scope>
    <source>
        <strain evidence="3">BECK_BZ106</strain>
    </source>
</reference>
<keyword evidence="1" id="KW-0067">ATP-binding</keyword>
<dbReference type="GO" id="GO:0005524">
    <property type="term" value="F:ATP binding"/>
    <property type="evidence" value="ECO:0007669"/>
    <property type="project" value="UniProtKB-UniRule"/>
</dbReference>
<evidence type="ECO:0000256" key="1">
    <source>
        <dbReference type="PROSITE-ProRule" id="PRU00409"/>
    </source>
</evidence>
<dbReference type="EMBL" id="CAADFD010000140">
    <property type="protein sequence ID" value="VFJ68123.1"/>
    <property type="molecule type" value="Genomic_DNA"/>
</dbReference>
<name>A0A450TKJ4_9GAMM</name>
<dbReference type="InterPro" id="IPR011761">
    <property type="entry name" value="ATP-grasp"/>
</dbReference>
<sequence>MDEIVVGVTGINASDNPMPGIGVARSLKEDKGLNLRVAGLAYDALEPGIYMDRVIDRSFLIPYPSAGSGRQMARLLSIKESFGLDVVLPTLDSELPFFIRYRDELARRGIQTFLPDSTQFRLCAKRGLGEIAERCGVSVPRQQVVDAYQGLDEAVREIGLPVMIKGARYKAWRADTLAEAHGHFAKMVAQWGYPVIIQQVVGGVEMNVIGVGDGAGRLMGRMAIKKMTVTELGKIWTGVTIRHPGLLETTRRFIASTSWRGAFELEFMADPGAGDGGKVYLIEINPRFPAWVYFATGAGVNLPAMLLRSALGEAVTVTEYESGKLYIRYTDEQVCDMARFQALVTKGEA</sequence>
<dbReference type="GO" id="GO:0046872">
    <property type="term" value="F:metal ion binding"/>
    <property type="evidence" value="ECO:0007669"/>
    <property type="project" value="InterPro"/>
</dbReference>
<dbReference type="PROSITE" id="PS50975">
    <property type="entry name" value="ATP_GRASP"/>
    <property type="match status" value="1"/>
</dbReference>
<dbReference type="GO" id="GO:0003824">
    <property type="term" value="F:catalytic activity"/>
    <property type="evidence" value="ECO:0007669"/>
    <property type="project" value="UniProtKB-ARBA"/>
</dbReference>
<dbReference type="AlphaFoldDB" id="A0A450TKJ4"/>
<evidence type="ECO:0000313" key="3">
    <source>
        <dbReference type="EMBL" id="VFJ68123.1"/>
    </source>
</evidence>